<gene>
    <name evidence="13" type="ORF">KFL_002880150</name>
</gene>
<dbReference type="SMART" id="SM00501">
    <property type="entry name" value="BRIGHT"/>
    <property type="match status" value="1"/>
</dbReference>
<protein>
    <submittedName>
        <fullName evidence="13">Transcription factor jumonji</fullName>
    </submittedName>
</protein>
<accession>A0A0U9HKA4</accession>
<feature type="compositionally biased region" description="Low complexity" evidence="8">
    <location>
        <begin position="724"/>
        <end position="734"/>
    </location>
</feature>
<dbReference type="GO" id="GO:0003677">
    <property type="term" value="F:DNA binding"/>
    <property type="evidence" value="ECO:0007669"/>
    <property type="project" value="InterPro"/>
</dbReference>
<keyword evidence="14" id="KW-1185">Reference proteome</keyword>
<dbReference type="GO" id="GO:0010468">
    <property type="term" value="P:regulation of gene expression"/>
    <property type="evidence" value="ECO:0000318"/>
    <property type="project" value="GO_Central"/>
</dbReference>
<dbReference type="PROSITE" id="PS51011">
    <property type="entry name" value="ARID"/>
    <property type="match status" value="1"/>
</dbReference>
<dbReference type="OrthoDB" id="1678912at2759"/>
<dbReference type="InterPro" id="IPR003349">
    <property type="entry name" value="JmjN"/>
</dbReference>
<keyword evidence="2" id="KW-0479">Metal-binding</keyword>
<dbReference type="InterPro" id="IPR004198">
    <property type="entry name" value="Znf_C5HC2"/>
</dbReference>
<feature type="domain" description="JmjN" evidence="11">
    <location>
        <begin position="11"/>
        <end position="52"/>
    </location>
</feature>
<dbReference type="EMBL" id="DF237237">
    <property type="protein sequence ID" value="GAQ86430.1"/>
    <property type="molecule type" value="Genomic_DNA"/>
</dbReference>
<feature type="compositionally biased region" description="Acidic residues" evidence="8">
    <location>
        <begin position="1887"/>
        <end position="1896"/>
    </location>
</feature>
<dbReference type="CDD" id="cd15543">
    <property type="entry name" value="PHD_RSF1"/>
    <property type="match status" value="1"/>
</dbReference>
<evidence type="ECO:0000256" key="6">
    <source>
        <dbReference type="ARBA" id="ARBA00023242"/>
    </source>
</evidence>
<dbReference type="Gene3D" id="3.30.40.10">
    <property type="entry name" value="Zinc/RING finger domain, C3HC4 (zinc finger)"/>
    <property type="match status" value="3"/>
</dbReference>
<evidence type="ECO:0000256" key="1">
    <source>
        <dbReference type="ARBA" id="ARBA00004123"/>
    </source>
</evidence>
<dbReference type="SMART" id="SM01014">
    <property type="entry name" value="ARID"/>
    <property type="match status" value="1"/>
</dbReference>
<organism evidence="13 14">
    <name type="scientific">Klebsormidium nitens</name>
    <name type="common">Green alga</name>
    <name type="synonym">Ulothrix nitens</name>
    <dbReference type="NCBI Taxonomy" id="105231"/>
    <lineage>
        <taxon>Eukaryota</taxon>
        <taxon>Viridiplantae</taxon>
        <taxon>Streptophyta</taxon>
        <taxon>Klebsormidiophyceae</taxon>
        <taxon>Klebsormidiales</taxon>
        <taxon>Klebsormidiaceae</taxon>
        <taxon>Klebsormidium</taxon>
    </lineage>
</organism>
<dbReference type="PROSITE" id="PS51184">
    <property type="entry name" value="JMJC"/>
    <property type="match status" value="1"/>
</dbReference>
<evidence type="ECO:0000259" key="11">
    <source>
        <dbReference type="PROSITE" id="PS51183"/>
    </source>
</evidence>
<sequence length="1943" mass="210558">MGKKGLALEEAPVFYPTEEEFQNALRYISSIREQAEPYGLCRIVPPANWQPPFALPEDWRFQTKVQKVHHLQERQGGFDSHTWRMEYERFLRKTGRVLGRWPLYAGEELDLCKLYNAVKRHGSLEGVSADRKWPAIARLMRSDGAAEQSPNAGAILRHLYQKHLLAYEAWERDPARHVHSGGDSSTDDEGQDMKQAPRGGKGRGPAQLGASEMEVAAAFLELGTAKVGRGGGGGSGRGLAAAVEVETRQDQRCQACEGPGHEEKMILCDRCDSGWHIHCLSPPLPAVPPGNWYCPRCVTSEDAFGFEEGTEFTLEEFQKYANRFKRKWFGAERVKGVLLEDIEAEFWRTVEQSKQPVEVLYGSDLDASIYGSGFPRMGHARGKVAAVAWEAYARSSWNLNNMPRDDASVLNRIDDQIPGVMVPWLYIGMMFSSFCWHYEDHCLYSINYCHWGEPKKWYGVPGSCASEFEEVMQRSFPDMFAAQPDLLFQLVTMLNPAVLRKHGVPVYTTLQNPREFVITFPRSYHGGFNTGFNCAEAVNFAPADWLPWGGVGVERYRAYHRRAIISHDHLLRVVAKGLPSSSGGGDGKAASEVAAARRWVYNELLRVLASERAQREALWLDGTTASMRIPPHTKDDRIGEEEDPECLICKYYLHLSAVVCTCRPGKLACLKHARELCECQQASERSLLYRYSLADLEDLLARVAPPPSSPDLERPETAPPQRPPGARGPAAEGAVVKQEVGTKRVHGRSASHAELAFSWAAQTRSTLQQRPSLEQVATLLQEADEFLWGGHEVDPVRDVVARCVEVQEWAAELTAVAGSAARRVALSRLQEAARRSTSAPQVAGHAHLVRALEERLRRATAMAAKMDTAMQAGAAAPLEARQAQALLREAESVPVVLPQAAAMRRLLQAAHAWVDEMRRVLGRGSVSRRRAAGELPDSDYLGSLLKQGLRLAVRPPEVATLEALVGRVRQWEATARQLHAHTGPLKVLQTCLREAEQLPAHVHEMDSLAGRVLTAEEWQRRARKGLAPEGPPLADEAVAPADRAARLRLLRGLLTEGSGLNLEMEELPLLAAEVQRQTWLEGACRALAEPPTLQHLAHIVQEGDRLGVGGSVLARLSALAGLAAEWEGQAAALLARRGSVDELAALQRVAEGIPARLPSLKQVTAAQAAARAWGERAHPYLRSKQSRRHTKGAAGKAALLQVAELEALVAEGAVLAVSLKEADVLAARLAEVAAWRERAAALVAAGAGAAEAAVAVLVADGEAMGLDLSPHMEQLHARAAAIDWERRAKQALAVRQELAAVAALLREARPLDVDGGLLGAVETAVEAGQVWGASVEALLRGGARDKGRLEDLEALEAAGRSLPVLLPDLYRQLEHLLAHQRQWAAAVQRAVGPARQGAVTRQDLERLLAEGEASVVRSEALVELRATVGAAAEWEGQLRRALAKKGASTDVATLLDKVASSLQAGLAQLRGISEGGGRLFCACQQVFQEAGNMIACDACDQWYHVRCLGLTQAAVAGIKRYTCPYCTALHSGALPLEPDALARLRTSRQPPLATLLELHHAAAALSCSLESAAVLGSVVSLAHDYTAVAQAILDTARAADPAAAPVKATPLLPLLKSVAVCEVALPGVLFAVLAAMHALTWRAKAARALDGAAPPAPRTLARILKEVPPGVADEEGSLLRRLRETDAAVAAWLEQAKEVANDGGAAPVAEVEALIVAGRALPVLLDKECQELAERCVLYCVCRKPYDEEVAMIACDRCDLWFHYACVGLAEPRTPPGKRAGGEVEVDLDFLCSDCTEAVARKRAAAAERRRLQQERKAERARREEQAEAAQEQAEREGTGVAGCPAAYDAGEAPEADSALPVVPAGLKRKRTVPTRKAKAVPVVSLLEDDPSEDESERASEGGDGGEGAEGGEGGDTMGDARRPARRTAGVNHKYANGYYVLG</sequence>
<keyword evidence="5" id="KW-0862">Zinc</keyword>
<keyword evidence="6" id="KW-0539">Nucleus</keyword>
<dbReference type="InterPro" id="IPR019787">
    <property type="entry name" value="Znf_PHD-finger"/>
</dbReference>
<evidence type="ECO:0000256" key="3">
    <source>
        <dbReference type="ARBA" id="ARBA00022737"/>
    </source>
</evidence>
<evidence type="ECO:0000259" key="9">
    <source>
        <dbReference type="PROSITE" id="PS50016"/>
    </source>
</evidence>
<evidence type="ECO:0000313" key="13">
    <source>
        <dbReference type="EMBL" id="GAQ86430.1"/>
    </source>
</evidence>
<dbReference type="Pfam" id="PF01388">
    <property type="entry name" value="ARID"/>
    <property type="match status" value="1"/>
</dbReference>
<reference evidence="13 14" key="1">
    <citation type="journal article" date="2014" name="Nat. Commun.">
        <title>Klebsormidium flaccidum genome reveals primary factors for plant terrestrial adaptation.</title>
        <authorList>
            <person name="Hori K."/>
            <person name="Maruyama F."/>
            <person name="Fujisawa T."/>
            <person name="Togashi T."/>
            <person name="Yamamoto N."/>
            <person name="Seo M."/>
            <person name="Sato S."/>
            <person name="Yamada T."/>
            <person name="Mori H."/>
            <person name="Tajima N."/>
            <person name="Moriyama T."/>
            <person name="Ikeuchi M."/>
            <person name="Watanabe M."/>
            <person name="Wada H."/>
            <person name="Kobayashi K."/>
            <person name="Saito M."/>
            <person name="Masuda T."/>
            <person name="Sasaki-Sekimoto Y."/>
            <person name="Mashiguchi K."/>
            <person name="Awai K."/>
            <person name="Shimojima M."/>
            <person name="Masuda S."/>
            <person name="Iwai M."/>
            <person name="Nobusawa T."/>
            <person name="Narise T."/>
            <person name="Kondo S."/>
            <person name="Saito H."/>
            <person name="Sato R."/>
            <person name="Murakawa M."/>
            <person name="Ihara Y."/>
            <person name="Oshima-Yamada Y."/>
            <person name="Ohtaka K."/>
            <person name="Satoh M."/>
            <person name="Sonobe K."/>
            <person name="Ishii M."/>
            <person name="Ohtani R."/>
            <person name="Kanamori-Sato M."/>
            <person name="Honoki R."/>
            <person name="Miyazaki D."/>
            <person name="Mochizuki H."/>
            <person name="Umetsu J."/>
            <person name="Higashi K."/>
            <person name="Shibata D."/>
            <person name="Kamiya Y."/>
            <person name="Sato N."/>
            <person name="Nakamura Y."/>
            <person name="Tabata S."/>
            <person name="Ida S."/>
            <person name="Kurokawa K."/>
            <person name="Ohta H."/>
        </authorList>
    </citation>
    <scope>NUCLEOTIDE SEQUENCE [LARGE SCALE GENOMIC DNA]</scope>
    <source>
        <strain evidence="13 14">NIES-2285</strain>
    </source>
</reference>
<feature type="domain" description="PHD-type" evidence="9">
    <location>
        <begin position="1737"/>
        <end position="1798"/>
    </location>
</feature>
<feature type="compositionally biased region" description="Basic and acidic residues" evidence="8">
    <location>
        <begin position="1814"/>
        <end position="1826"/>
    </location>
</feature>
<dbReference type="InterPro" id="IPR036431">
    <property type="entry name" value="ARID_dom_sf"/>
</dbReference>
<evidence type="ECO:0000259" key="10">
    <source>
        <dbReference type="PROSITE" id="PS51011"/>
    </source>
</evidence>
<evidence type="ECO:0000256" key="4">
    <source>
        <dbReference type="ARBA" id="ARBA00022771"/>
    </source>
</evidence>
<keyword evidence="4 7" id="KW-0863">Zinc-finger</keyword>
<dbReference type="Pfam" id="PF02373">
    <property type="entry name" value="JmjC"/>
    <property type="match status" value="1"/>
</dbReference>
<feature type="compositionally biased region" description="Gly residues" evidence="8">
    <location>
        <begin position="1902"/>
        <end position="1917"/>
    </location>
</feature>
<dbReference type="PROSITE" id="PS01359">
    <property type="entry name" value="ZF_PHD_1"/>
    <property type="match status" value="3"/>
</dbReference>
<dbReference type="GO" id="GO:0006338">
    <property type="term" value="P:chromatin remodeling"/>
    <property type="evidence" value="ECO:0000318"/>
    <property type="project" value="GO_Central"/>
</dbReference>
<dbReference type="Gene3D" id="2.60.120.650">
    <property type="entry name" value="Cupin"/>
    <property type="match status" value="2"/>
</dbReference>
<dbReference type="GO" id="GO:0000785">
    <property type="term" value="C:chromatin"/>
    <property type="evidence" value="ECO:0000318"/>
    <property type="project" value="GO_Central"/>
</dbReference>
<dbReference type="Pfam" id="PF02928">
    <property type="entry name" value="zf-C5HC2"/>
    <property type="match status" value="1"/>
</dbReference>
<evidence type="ECO:0000259" key="12">
    <source>
        <dbReference type="PROSITE" id="PS51184"/>
    </source>
</evidence>
<keyword evidence="3" id="KW-0677">Repeat</keyword>
<evidence type="ECO:0000256" key="7">
    <source>
        <dbReference type="PROSITE-ProRule" id="PRU00146"/>
    </source>
</evidence>
<feature type="region of interest" description="Disordered" evidence="8">
    <location>
        <begin position="1869"/>
        <end position="1930"/>
    </location>
</feature>
<evidence type="ECO:0000256" key="5">
    <source>
        <dbReference type="ARBA" id="ARBA00022833"/>
    </source>
</evidence>
<dbReference type="OMA" id="LWAGHEM"/>
<dbReference type="InterPro" id="IPR003347">
    <property type="entry name" value="JmjC_dom"/>
</dbReference>
<evidence type="ECO:0000256" key="8">
    <source>
        <dbReference type="SAM" id="MobiDB-lite"/>
    </source>
</evidence>
<dbReference type="Proteomes" id="UP000054558">
    <property type="component" value="Unassembled WGS sequence"/>
</dbReference>
<dbReference type="CDD" id="cd16100">
    <property type="entry name" value="ARID"/>
    <property type="match status" value="1"/>
</dbReference>
<dbReference type="PANTHER" id="PTHR10694">
    <property type="entry name" value="LYSINE-SPECIFIC DEMETHYLASE"/>
    <property type="match status" value="1"/>
</dbReference>
<dbReference type="PROSITE" id="PS51183">
    <property type="entry name" value="JMJN"/>
    <property type="match status" value="1"/>
</dbReference>
<evidence type="ECO:0000313" key="14">
    <source>
        <dbReference type="Proteomes" id="UP000054558"/>
    </source>
</evidence>
<dbReference type="SMART" id="SM00558">
    <property type="entry name" value="JmjC"/>
    <property type="match status" value="1"/>
</dbReference>
<feature type="domain" description="PHD-type" evidence="9">
    <location>
        <begin position="250"/>
        <end position="300"/>
    </location>
</feature>
<dbReference type="SUPFAM" id="SSF51197">
    <property type="entry name" value="Clavaminate synthase-like"/>
    <property type="match status" value="1"/>
</dbReference>
<dbReference type="STRING" id="105231.A0A0U9HKA4"/>
<dbReference type="Pfam" id="PF08429">
    <property type="entry name" value="PLU-1"/>
    <property type="match status" value="2"/>
</dbReference>
<feature type="compositionally biased region" description="Basic residues" evidence="8">
    <location>
        <begin position="1869"/>
        <end position="1879"/>
    </location>
</feature>
<feature type="domain" description="PHD-type" evidence="9">
    <location>
        <begin position="1478"/>
        <end position="1529"/>
    </location>
</feature>
<dbReference type="GO" id="GO:0008270">
    <property type="term" value="F:zinc ion binding"/>
    <property type="evidence" value="ECO:0007669"/>
    <property type="project" value="UniProtKB-KW"/>
</dbReference>
<dbReference type="GO" id="GO:0005634">
    <property type="term" value="C:nucleus"/>
    <property type="evidence" value="ECO:0000318"/>
    <property type="project" value="GO_Central"/>
</dbReference>
<dbReference type="PROSITE" id="PS50016">
    <property type="entry name" value="ZF_PHD_2"/>
    <property type="match status" value="3"/>
</dbReference>
<dbReference type="SMART" id="SM00249">
    <property type="entry name" value="PHD"/>
    <property type="match status" value="3"/>
</dbReference>
<dbReference type="PANTHER" id="PTHR10694:SF133">
    <property type="entry name" value="LYSINE-SPECIFIC DEMETHYLASE JMJ17"/>
    <property type="match status" value="1"/>
</dbReference>
<proteinExistence type="predicted"/>
<dbReference type="InterPro" id="IPR019786">
    <property type="entry name" value="Zinc_finger_PHD-type_CS"/>
</dbReference>
<dbReference type="Pfam" id="PF00628">
    <property type="entry name" value="PHD"/>
    <property type="match status" value="3"/>
</dbReference>
<comment type="subcellular location">
    <subcellularLocation>
        <location evidence="1">Nucleus</location>
    </subcellularLocation>
</comment>
<dbReference type="InterPro" id="IPR011011">
    <property type="entry name" value="Znf_FYVE_PHD"/>
</dbReference>
<evidence type="ECO:0000256" key="2">
    <source>
        <dbReference type="ARBA" id="ARBA00022723"/>
    </source>
</evidence>
<dbReference type="SUPFAM" id="SSF57903">
    <property type="entry name" value="FYVE/PHD zinc finger"/>
    <property type="match status" value="3"/>
</dbReference>
<feature type="region of interest" description="Disordered" evidence="8">
    <location>
        <begin position="175"/>
        <end position="207"/>
    </location>
</feature>
<dbReference type="InterPro" id="IPR001606">
    <property type="entry name" value="ARID_dom"/>
</dbReference>
<dbReference type="InterPro" id="IPR001965">
    <property type="entry name" value="Znf_PHD"/>
</dbReference>
<feature type="domain" description="ARID" evidence="10">
    <location>
        <begin position="77"/>
        <end position="172"/>
    </location>
</feature>
<feature type="region of interest" description="Disordered" evidence="8">
    <location>
        <begin position="702"/>
        <end position="743"/>
    </location>
</feature>
<name>A0A0U9HKA4_KLENI</name>
<dbReference type="GO" id="GO:0032452">
    <property type="term" value="F:histone demethylase activity"/>
    <property type="evidence" value="ECO:0000318"/>
    <property type="project" value="GO_Central"/>
</dbReference>
<dbReference type="InterPro" id="IPR013637">
    <property type="entry name" value="Lys_sp_deMease-like_dom"/>
</dbReference>
<dbReference type="SUPFAM" id="SSF46774">
    <property type="entry name" value="ARID-like"/>
    <property type="match status" value="1"/>
</dbReference>
<feature type="region of interest" description="Disordered" evidence="8">
    <location>
        <begin position="1814"/>
        <end position="1849"/>
    </location>
</feature>
<dbReference type="InterPro" id="IPR013083">
    <property type="entry name" value="Znf_RING/FYVE/PHD"/>
</dbReference>
<feature type="domain" description="JmjC" evidence="12">
    <location>
        <begin position="391"/>
        <end position="557"/>
    </location>
</feature>
<dbReference type="SMART" id="SM00545">
    <property type="entry name" value="JmjN"/>
    <property type="match status" value="1"/>
</dbReference>
<dbReference type="Pfam" id="PF02375">
    <property type="entry name" value="JmjN"/>
    <property type="match status" value="1"/>
</dbReference>